<evidence type="ECO:0000256" key="1">
    <source>
        <dbReference type="SAM" id="MobiDB-lite"/>
    </source>
</evidence>
<sequence length="419" mass="46045">MTQKALTSAKIEELRSLRSQGLSMQAIATRAGVSIGAVSNHTRDIPAPARRTQSQKEGPKSQAEVKDTTGAVVAGPYDEETKELANQVKKARLQAELDDISDRKRQRQETEELRIRERKLSVQLEEARTAAGRGDGGSGGQFAELRSEIAELREARHQAELRESDSRHLAEIRRLEGQIDRIGQTGLTEFDLMGRWGDKLENLIILGSSKVDRAIDRFQSTNSLKTALLMGISPAEMEVLNRGPLETPTIEEFELGRQLSAHRKGVPLTKPGPGEYKALVAQIESENKRYEAVMAKAQMGVATPKTTLTGSLGKTPAPGEPEPPVLQAESRLVTCSRCQTTFDVDLIQAKQQSQPGKRLFINCVNPKCGFLLDISELLGLKPKPEGPAPECFGGTQEGCASKGRYENCRDCQWRDFASE</sequence>
<organism evidence="2">
    <name type="scientific">marine sediment metagenome</name>
    <dbReference type="NCBI Taxonomy" id="412755"/>
    <lineage>
        <taxon>unclassified sequences</taxon>
        <taxon>metagenomes</taxon>
        <taxon>ecological metagenomes</taxon>
    </lineage>
</organism>
<comment type="caution">
    <text evidence="2">The sequence shown here is derived from an EMBL/GenBank/DDBJ whole genome shotgun (WGS) entry which is preliminary data.</text>
</comment>
<name>X1QIE0_9ZZZZ</name>
<dbReference type="AlphaFoldDB" id="X1QIE0"/>
<gene>
    <name evidence="2" type="ORF">S12H4_00209</name>
</gene>
<dbReference type="EMBL" id="BARW01000016">
    <property type="protein sequence ID" value="GAI67988.1"/>
    <property type="molecule type" value="Genomic_DNA"/>
</dbReference>
<evidence type="ECO:0000313" key="2">
    <source>
        <dbReference type="EMBL" id="GAI67988.1"/>
    </source>
</evidence>
<accession>X1QIE0</accession>
<reference evidence="2" key="1">
    <citation type="journal article" date="2014" name="Front. Microbiol.">
        <title>High frequency of phylogenetically diverse reductive dehalogenase-homologous genes in deep subseafloor sedimentary metagenomes.</title>
        <authorList>
            <person name="Kawai M."/>
            <person name="Futagami T."/>
            <person name="Toyoda A."/>
            <person name="Takaki Y."/>
            <person name="Nishi S."/>
            <person name="Hori S."/>
            <person name="Arai W."/>
            <person name="Tsubouchi T."/>
            <person name="Morono Y."/>
            <person name="Uchiyama I."/>
            <person name="Ito T."/>
            <person name="Fujiyama A."/>
            <person name="Inagaki F."/>
            <person name="Takami H."/>
        </authorList>
    </citation>
    <scope>NUCLEOTIDE SEQUENCE</scope>
    <source>
        <strain evidence="2">Expedition CK06-06</strain>
    </source>
</reference>
<protein>
    <submittedName>
        <fullName evidence="2">Uncharacterized protein</fullName>
    </submittedName>
</protein>
<feature type="region of interest" description="Disordered" evidence="1">
    <location>
        <begin position="34"/>
        <end position="67"/>
    </location>
</feature>
<feature type="compositionally biased region" description="Basic and acidic residues" evidence="1">
    <location>
        <begin position="57"/>
        <end position="67"/>
    </location>
</feature>
<proteinExistence type="predicted"/>